<proteinExistence type="predicted"/>
<name>A0A0L0D797_THETB</name>
<dbReference type="Proteomes" id="UP000054408">
    <property type="component" value="Unassembled WGS sequence"/>
</dbReference>
<organism evidence="2 3">
    <name type="scientific">Thecamonas trahens ATCC 50062</name>
    <dbReference type="NCBI Taxonomy" id="461836"/>
    <lineage>
        <taxon>Eukaryota</taxon>
        <taxon>Apusozoa</taxon>
        <taxon>Apusomonadida</taxon>
        <taxon>Apusomonadidae</taxon>
        <taxon>Thecamonas</taxon>
    </lineage>
</organism>
<feature type="transmembrane region" description="Helical" evidence="1">
    <location>
        <begin position="51"/>
        <end position="79"/>
    </location>
</feature>
<evidence type="ECO:0000313" key="3">
    <source>
        <dbReference type="Proteomes" id="UP000054408"/>
    </source>
</evidence>
<keyword evidence="1" id="KW-1133">Transmembrane helix</keyword>
<evidence type="ECO:0000256" key="1">
    <source>
        <dbReference type="SAM" id="Phobius"/>
    </source>
</evidence>
<keyword evidence="3" id="KW-1185">Reference proteome</keyword>
<dbReference type="GeneID" id="25563191"/>
<dbReference type="EMBL" id="GL349445">
    <property type="protein sequence ID" value="KNC47173.1"/>
    <property type="molecule type" value="Genomic_DNA"/>
</dbReference>
<gene>
    <name evidence="2" type="ORF">AMSG_03601</name>
</gene>
<accession>A0A0L0D797</accession>
<dbReference type="RefSeq" id="XP_013759947.1">
    <property type="nucleotide sequence ID" value="XM_013904493.1"/>
</dbReference>
<evidence type="ECO:0000313" key="2">
    <source>
        <dbReference type="EMBL" id="KNC47173.1"/>
    </source>
</evidence>
<protein>
    <submittedName>
        <fullName evidence="2">Uncharacterized protein</fullName>
    </submittedName>
</protein>
<keyword evidence="1" id="KW-0812">Transmembrane</keyword>
<reference evidence="2 3" key="1">
    <citation type="submission" date="2010-05" db="EMBL/GenBank/DDBJ databases">
        <title>The Genome Sequence of Thecamonas trahens ATCC 50062.</title>
        <authorList>
            <consortium name="The Broad Institute Genome Sequencing Platform"/>
            <person name="Russ C."/>
            <person name="Cuomo C."/>
            <person name="Shea T."/>
            <person name="Young S.K."/>
            <person name="Zeng Q."/>
            <person name="Koehrsen M."/>
            <person name="Haas B."/>
            <person name="Borodovsky M."/>
            <person name="Guigo R."/>
            <person name="Alvarado L."/>
            <person name="Berlin A."/>
            <person name="Bochicchio J."/>
            <person name="Borenstein D."/>
            <person name="Chapman S."/>
            <person name="Chen Z."/>
            <person name="Freedman E."/>
            <person name="Gellesch M."/>
            <person name="Goldberg J."/>
            <person name="Griggs A."/>
            <person name="Gujja S."/>
            <person name="Heilman E."/>
            <person name="Heiman D."/>
            <person name="Hepburn T."/>
            <person name="Howarth C."/>
            <person name="Jen D."/>
            <person name="Larson L."/>
            <person name="Mehta T."/>
            <person name="Park D."/>
            <person name="Pearson M."/>
            <person name="Roberts A."/>
            <person name="Saif S."/>
            <person name="Shenoy N."/>
            <person name="Sisk P."/>
            <person name="Stolte C."/>
            <person name="Sykes S."/>
            <person name="Thomson T."/>
            <person name="Walk T."/>
            <person name="White J."/>
            <person name="Yandava C."/>
            <person name="Burger G."/>
            <person name="Gray M.W."/>
            <person name="Holland P.W.H."/>
            <person name="King N."/>
            <person name="Lang F.B.F."/>
            <person name="Roger A.J."/>
            <person name="Ruiz-Trillo I."/>
            <person name="Lander E."/>
            <person name="Nusbaum C."/>
        </authorList>
    </citation>
    <scope>NUCLEOTIDE SEQUENCE [LARGE SCALE GENOMIC DNA]</scope>
    <source>
        <strain evidence="2 3">ATCC 50062</strain>
    </source>
</reference>
<dbReference type="AlphaFoldDB" id="A0A0L0D797"/>
<sequence length="193" mass="19818">MASHATDGIAAGWRVLKQRRGAYAGPRRWRRWWLPAGAVAIGVSDTSVDEFVALAVVAGLAVVVCLGLCFLSVIAAAGIAPGEPFEPRAGIHRDDAVAVQKWEARASASAQYPQPDVGLASWVDAQQAAAPNPARRIRPAGAVAPSPPATPAPVTPAPATPVLRNAPISPVAYAVSPSPIQAQGPGMMMAVSP</sequence>
<keyword evidence="1" id="KW-0472">Membrane</keyword>